<sequence>MALTFKQYLRVRPATKSDVGQLVSAIRRDRRLRPISGWTDLERYLVRIAAEPDTRATARRLWLAYQAAIRA</sequence>
<dbReference type="EMBL" id="JACIJK010000004">
    <property type="protein sequence ID" value="MBB5714874.1"/>
    <property type="molecule type" value="Genomic_DNA"/>
</dbReference>
<keyword evidence="2" id="KW-1185">Reference proteome</keyword>
<dbReference type="Proteomes" id="UP000546200">
    <property type="component" value="Unassembled WGS sequence"/>
</dbReference>
<name>A0A7W9EU39_9SPHN</name>
<evidence type="ECO:0000313" key="2">
    <source>
        <dbReference type="Proteomes" id="UP000546200"/>
    </source>
</evidence>
<organism evidence="1 2">
    <name type="scientific">Sphingomonas aerophila</name>
    <dbReference type="NCBI Taxonomy" id="1344948"/>
    <lineage>
        <taxon>Bacteria</taxon>
        <taxon>Pseudomonadati</taxon>
        <taxon>Pseudomonadota</taxon>
        <taxon>Alphaproteobacteria</taxon>
        <taxon>Sphingomonadales</taxon>
        <taxon>Sphingomonadaceae</taxon>
        <taxon>Sphingomonas</taxon>
    </lineage>
</organism>
<comment type="caution">
    <text evidence="1">The sequence shown here is derived from an EMBL/GenBank/DDBJ whole genome shotgun (WGS) entry which is preliminary data.</text>
</comment>
<dbReference type="AlphaFoldDB" id="A0A7W9EU39"/>
<proteinExistence type="predicted"/>
<evidence type="ECO:0000313" key="1">
    <source>
        <dbReference type="EMBL" id="MBB5714874.1"/>
    </source>
</evidence>
<accession>A0A7W9EU39</accession>
<gene>
    <name evidence="1" type="ORF">FHS94_001710</name>
</gene>
<protein>
    <submittedName>
        <fullName evidence="1">Uncharacterized protein</fullName>
    </submittedName>
</protein>
<reference evidence="1 2" key="1">
    <citation type="submission" date="2020-08" db="EMBL/GenBank/DDBJ databases">
        <title>Genomic Encyclopedia of Type Strains, Phase IV (KMG-IV): sequencing the most valuable type-strain genomes for metagenomic binning, comparative biology and taxonomic classification.</title>
        <authorList>
            <person name="Goeker M."/>
        </authorList>
    </citation>
    <scope>NUCLEOTIDE SEQUENCE [LARGE SCALE GENOMIC DNA]</scope>
    <source>
        <strain evidence="1 2">DSM 100044</strain>
    </source>
</reference>